<comment type="caution">
    <text evidence="1">The sequence shown here is derived from an EMBL/GenBank/DDBJ whole genome shotgun (WGS) entry which is preliminary data.</text>
</comment>
<dbReference type="EMBL" id="PECK01000003">
    <property type="protein sequence ID" value="TDZ95245.1"/>
    <property type="molecule type" value="Genomic_DNA"/>
</dbReference>
<evidence type="ECO:0000313" key="2">
    <source>
        <dbReference type="EMBL" id="TEA04341.1"/>
    </source>
</evidence>
<keyword evidence="3" id="KW-1185">Reference proteome</keyword>
<sequence>MPSRKVIRLAVGEVGNQLSPTYRIWNNRNDVYLGDRMTAQFFKVSLHESGVWTMAATSDFGLELQPGNRRLKTWYRPPPDPGQTWVSGTNIAVPRIPQVDHIKITDCHTGKHKEVDWIPAPEIGTKVVISLILPAQGQSLADAMDVETDGHYLELDNEQRVYPICGYSLLDRVDHENIARILADSKAREWIRTNNNDVFGFLTSWMRGGLVPCLYVVKWGATPNPLFGQR</sequence>
<evidence type="ECO:0000313" key="4">
    <source>
        <dbReference type="Proteomes" id="UP000295685"/>
    </source>
</evidence>
<dbReference type="EMBL" id="PECM01000008">
    <property type="protein sequence ID" value="TEA04341.1"/>
    <property type="molecule type" value="Genomic_DNA"/>
</dbReference>
<dbReference type="AlphaFoldDB" id="A0A4V3HZG8"/>
<dbReference type="Proteomes" id="UP000295685">
    <property type="component" value="Unassembled WGS sequence"/>
</dbReference>
<dbReference type="Proteomes" id="UP000294844">
    <property type="component" value="Unassembled WGS sequence"/>
</dbReference>
<gene>
    <name evidence="2" type="ORF">CCUG60883_01634</name>
    <name evidence="1" type="ORF">CCUG60885_01376</name>
</gene>
<evidence type="ECO:0000313" key="3">
    <source>
        <dbReference type="Proteomes" id="UP000294844"/>
    </source>
</evidence>
<evidence type="ECO:0000313" key="1">
    <source>
        <dbReference type="EMBL" id="TDZ95245.1"/>
    </source>
</evidence>
<accession>A0A4V3HZG8</accession>
<proteinExistence type="predicted"/>
<name>A0A4V3HZG8_9MYCO</name>
<organism evidence="1 4">
    <name type="scientific">Mycobacteroides salmoniphilum</name>
    <dbReference type="NCBI Taxonomy" id="404941"/>
    <lineage>
        <taxon>Bacteria</taxon>
        <taxon>Bacillati</taxon>
        <taxon>Actinomycetota</taxon>
        <taxon>Actinomycetes</taxon>
        <taxon>Mycobacteriales</taxon>
        <taxon>Mycobacteriaceae</taxon>
        <taxon>Mycobacteroides</taxon>
    </lineage>
</organism>
<reference evidence="3 4" key="1">
    <citation type="journal article" date="2019" name="Sci. Rep.">
        <title>Extended insight into the Mycobacterium chelonae-abscessus complex through whole genome sequencing of Mycobacterium salmoniphilum outbreak and Mycobacterium salmoniphilum-like strains.</title>
        <authorList>
            <person name="Behra P.R.K."/>
            <person name="Das S."/>
            <person name="Pettersson B.M.F."/>
            <person name="Shirreff L."/>
            <person name="DuCote T."/>
            <person name="Jacobsson K.G."/>
            <person name="Ennis D.G."/>
            <person name="Kirsebom L.A."/>
        </authorList>
    </citation>
    <scope>NUCLEOTIDE SEQUENCE [LARGE SCALE GENOMIC DNA]</scope>
    <source>
        <strain evidence="2 3">CCUG 60883</strain>
        <strain evidence="1 4">CCUG 60885</strain>
    </source>
</reference>
<protein>
    <submittedName>
        <fullName evidence="1">Uncharacterized protein</fullName>
    </submittedName>
</protein>